<dbReference type="InParanoid" id="C5KMT8"/>
<accession>C5KMT8</accession>
<reference evidence="1 2" key="1">
    <citation type="submission" date="2008-07" db="EMBL/GenBank/DDBJ databases">
        <authorList>
            <person name="El-Sayed N."/>
            <person name="Caler E."/>
            <person name="Inman J."/>
            <person name="Amedeo P."/>
            <person name="Hass B."/>
            <person name="Wortman J."/>
        </authorList>
    </citation>
    <scope>NUCLEOTIDE SEQUENCE [LARGE SCALE GENOMIC DNA]</scope>
    <source>
        <strain evidence="2">ATCC 50983 / TXsc</strain>
    </source>
</reference>
<dbReference type="RefSeq" id="XP_002782451.1">
    <property type="nucleotide sequence ID" value="XM_002782405.1"/>
</dbReference>
<evidence type="ECO:0000313" key="2">
    <source>
        <dbReference type="Proteomes" id="UP000007800"/>
    </source>
</evidence>
<organism evidence="2">
    <name type="scientific">Perkinsus marinus (strain ATCC 50983 / TXsc)</name>
    <dbReference type="NCBI Taxonomy" id="423536"/>
    <lineage>
        <taxon>Eukaryota</taxon>
        <taxon>Sar</taxon>
        <taxon>Alveolata</taxon>
        <taxon>Perkinsozoa</taxon>
        <taxon>Perkinsea</taxon>
        <taxon>Perkinsida</taxon>
        <taxon>Perkinsidae</taxon>
        <taxon>Perkinsus</taxon>
    </lineage>
</organism>
<keyword evidence="2" id="KW-1185">Reference proteome</keyword>
<dbReference type="EMBL" id="GG674496">
    <property type="protein sequence ID" value="EER14246.1"/>
    <property type="molecule type" value="Genomic_DNA"/>
</dbReference>
<sequence length="50" mass="5845">MAAKDIPSDLKKQMQRALVKVRKYKIARDLIPYYSSILILWENPVVKLSI</sequence>
<dbReference type="GeneID" id="9044303"/>
<name>C5KMT8_PERM5</name>
<dbReference type="AlphaFoldDB" id="C5KMT8"/>
<proteinExistence type="predicted"/>
<gene>
    <name evidence="1" type="ORF">Pmar_PMAR029313</name>
</gene>
<evidence type="ECO:0000313" key="1">
    <source>
        <dbReference type="EMBL" id="EER14246.1"/>
    </source>
</evidence>
<protein>
    <submittedName>
        <fullName evidence="1">Uncharacterized protein</fullName>
    </submittedName>
</protein>
<dbReference type="Proteomes" id="UP000007800">
    <property type="component" value="Unassembled WGS sequence"/>
</dbReference>